<dbReference type="Proteomes" id="UP001165082">
    <property type="component" value="Unassembled WGS sequence"/>
</dbReference>
<dbReference type="AlphaFoldDB" id="A0A9W6ZHS6"/>
<dbReference type="EMBL" id="BRXZ01006063">
    <property type="protein sequence ID" value="GMH54719.1"/>
    <property type="molecule type" value="Genomic_DNA"/>
</dbReference>
<organism evidence="2 3">
    <name type="scientific">Triparma retinervis</name>
    <dbReference type="NCBI Taxonomy" id="2557542"/>
    <lineage>
        <taxon>Eukaryota</taxon>
        <taxon>Sar</taxon>
        <taxon>Stramenopiles</taxon>
        <taxon>Ochrophyta</taxon>
        <taxon>Bolidophyceae</taxon>
        <taxon>Parmales</taxon>
        <taxon>Triparmaceae</taxon>
        <taxon>Triparma</taxon>
    </lineage>
</organism>
<feature type="region of interest" description="Disordered" evidence="1">
    <location>
        <begin position="1"/>
        <end position="32"/>
    </location>
</feature>
<feature type="compositionally biased region" description="Low complexity" evidence="1">
    <location>
        <begin position="69"/>
        <end position="80"/>
    </location>
</feature>
<sequence length="105" mass="11259">MYDDFEFGMNDDEDLGAGNGQVSRSDIGEGSSAGYETKLCAQKGKVGGADNAIDLRTPSPKPKKRTEIIEISSTESSPSSAIKRMKINDGGADERVKEKLDMQGE</sequence>
<reference evidence="2" key="1">
    <citation type="submission" date="2022-07" db="EMBL/GenBank/DDBJ databases">
        <title>Genome analysis of Parmales, a sister group of diatoms, reveals the evolutionary specialization of diatoms from phago-mixotrophs to photoautotrophs.</title>
        <authorList>
            <person name="Ban H."/>
            <person name="Sato S."/>
            <person name="Yoshikawa S."/>
            <person name="Kazumasa Y."/>
            <person name="Nakamura Y."/>
            <person name="Ichinomiya M."/>
            <person name="Saitoh K."/>
            <person name="Sato N."/>
            <person name="Blanc-Mathieu R."/>
            <person name="Endo H."/>
            <person name="Kuwata A."/>
            <person name="Ogata H."/>
        </authorList>
    </citation>
    <scope>NUCLEOTIDE SEQUENCE</scope>
</reference>
<evidence type="ECO:0000313" key="2">
    <source>
        <dbReference type="EMBL" id="GMH54719.1"/>
    </source>
</evidence>
<accession>A0A9W6ZHS6</accession>
<gene>
    <name evidence="2" type="ORF">TrRE_jg10077</name>
</gene>
<keyword evidence="3" id="KW-1185">Reference proteome</keyword>
<feature type="compositionally biased region" description="Acidic residues" evidence="1">
    <location>
        <begin position="1"/>
        <end position="15"/>
    </location>
</feature>
<feature type="compositionally biased region" description="Basic and acidic residues" evidence="1">
    <location>
        <begin position="92"/>
        <end position="105"/>
    </location>
</feature>
<evidence type="ECO:0000256" key="1">
    <source>
        <dbReference type="SAM" id="MobiDB-lite"/>
    </source>
</evidence>
<protein>
    <submittedName>
        <fullName evidence="2">Uncharacterized protein</fullName>
    </submittedName>
</protein>
<feature type="region of interest" description="Disordered" evidence="1">
    <location>
        <begin position="46"/>
        <end position="105"/>
    </location>
</feature>
<name>A0A9W6ZHS6_9STRA</name>
<comment type="caution">
    <text evidence="2">The sequence shown here is derived from an EMBL/GenBank/DDBJ whole genome shotgun (WGS) entry which is preliminary data.</text>
</comment>
<proteinExistence type="predicted"/>
<evidence type="ECO:0000313" key="3">
    <source>
        <dbReference type="Proteomes" id="UP001165082"/>
    </source>
</evidence>